<proteinExistence type="predicted"/>
<evidence type="ECO:0000313" key="2">
    <source>
        <dbReference type="EMBL" id="OMO75521.1"/>
    </source>
</evidence>
<evidence type="ECO:0000259" key="1">
    <source>
        <dbReference type="SMART" id="SM00516"/>
    </source>
</evidence>
<dbReference type="Pfam" id="PF13716">
    <property type="entry name" value="CRAL_TRIO_2"/>
    <property type="match status" value="1"/>
</dbReference>
<dbReference type="PANTHER" id="PTHR48411">
    <property type="entry name" value="OS01G0948300 PROTEIN"/>
    <property type="match status" value="1"/>
</dbReference>
<dbReference type="Proteomes" id="UP000187203">
    <property type="component" value="Unassembled WGS sequence"/>
</dbReference>
<dbReference type="CDD" id="cd00170">
    <property type="entry name" value="SEC14"/>
    <property type="match status" value="1"/>
</dbReference>
<organism evidence="2 3">
    <name type="scientific">Corchorus olitorius</name>
    <dbReference type="NCBI Taxonomy" id="93759"/>
    <lineage>
        <taxon>Eukaryota</taxon>
        <taxon>Viridiplantae</taxon>
        <taxon>Streptophyta</taxon>
        <taxon>Embryophyta</taxon>
        <taxon>Tracheophyta</taxon>
        <taxon>Spermatophyta</taxon>
        <taxon>Magnoliopsida</taxon>
        <taxon>eudicotyledons</taxon>
        <taxon>Gunneridae</taxon>
        <taxon>Pentapetalae</taxon>
        <taxon>rosids</taxon>
        <taxon>malvids</taxon>
        <taxon>Malvales</taxon>
        <taxon>Malvaceae</taxon>
        <taxon>Grewioideae</taxon>
        <taxon>Apeibeae</taxon>
        <taxon>Corchorus</taxon>
    </lineage>
</organism>
<accession>A0A1R3HZ82</accession>
<dbReference type="STRING" id="93759.A0A1R3HZ82"/>
<comment type="caution">
    <text evidence="2">The sequence shown here is derived from an EMBL/GenBank/DDBJ whole genome shotgun (WGS) entry which is preliminary data.</text>
</comment>
<dbReference type="SMART" id="SM00516">
    <property type="entry name" value="SEC14"/>
    <property type="match status" value="1"/>
</dbReference>
<dbReference type="PANTHER" id="PTHR48411:SF1">
    <property type="entry name" value="OS01G0948300 PROTEIN"/>
    <property type="match status" value="1"/>
</dbReference>
<dbReference type="OrthoDB" id="365077at2759"/>
<gene>
    <name evidence="2" type="ORF">COLO4_26064</name>
</gene>
<sequence>MVQLLPSPSFSLSETEQEHLLEKLDVFKVQGRDKVGRKVLLIIGKNFPARMVSSEVIKNYLEEKIYPKLGEKQFSVVYVNTDVQRSENFPGISALRSIYDAIPTNIKDNLEAVYFLHPGLQSKLFFATFGRLFFSGGLYSKLKYVSRVEFLWEHVRRKEMELPEFVFEHDEELEMEYRPVTDYGLESDHPRVYTAPSVDPISMYSMRCIA</sequence>
<feature type="domain" description="CRAL-TRIO" evidence="1">
    <location>
        <begin position="20"/>
        <end position="171"/>
    </location>
</feature>
<dbReference type="InterPro" id="IPR036865">
    <property type="entry name" value="CRAL-TRIO_dom_sf"/>
</dbReference>
<reference evidence="3" key="1">
    <citation type="submission" date="2013-09" db="EMBL/GenBank/DDBJ databases">
        <title>Corchorus olitorius genome sequencing.</title>
        <authorList>
            <person name="Alam M."/>
            <person name="Haque M.S."/>
            <person name="Islam M.S."/>
            <person name="Emdad E.M."/>
            <person name="Islam M.M."/>
            <person name="Ahmed B."/>
            <person name="Halim A."/>
            <person name="Hossen Q.M.M."/>
            <person name="Hossain M.Z."/>
            <person name="Ahmed R."/>
            <person name="Khan M.M."/>
            <person name="Islam R."/>
            <person name="Rashid M.M."/>
            <person name="Khan S.A."/>
            <person name="Rahman M.S."/>
            <person name="Alam M."/>
            <person name="Yahiya A.S."/>
            <person name="Khan M.S."/>
            <person name="Azam M.S."/>
            <person name="Haque T."/>
            <person name="Lashkar M.Z.H."/>
            <person name="Akhand A.I."/>
            <person name="Morshed G."/>
            <person name="Roy S."/>
            <person name="Uddin K.S."/>
            <person name="Rabeya T."/>
            <person name="Hossain A.S."/>
            <person name="Chowdhury A."/>
            <person name="Snigdha A.R."/>
            <person name="Mortoza M.S."/>
            <person name="Matin S.A."/>
            <person name="Hoque S.M.E."/>
            <person name="Islam M.K."/>
            <person name="Roy D.K."/>
            <person name="Haider R."/>
            <person name="Moosa M.M."/>
            <person name="Elias S.M."/>
            <person name="Hasan A.M."/>
            <person name="Jahan S."/>
            <person name="Shafiuddin M."/>
            <person name="Mahmood N."/>
            <person name="Shommy N.S."/>
        </authorList>
    </citation>
    <scope>NUCLEOTIDE SEQUENCE [LARGE SCALE GENOMIC DNA]</scope>
    <source>
        <strain evidence="3">cv. O-4</strain>
    </source>
</reference>
<dbReference type="InterPro" id="IPR001251">
    <property type="entry name" value="CRAL-TRIO_dom"/>
</dbReference>
<evidence type="ECO:0000313" key="3">
    <source>
        <dbReference type="Proteomes" id="UP000187203"/>
    </source>
</evidence>
<name>A0A1R3HZ82_9ROSI</name>
<protein>
    <recommendedName>
        <fullName evidence="1">CRAL-TRIO domain-containing protein</fullName>
    </recommendedName>
</protein>
<dbReference type="Gene3D" id="3.40.525.10">
    <property type="entry name" value="CRAL-TRIO lipid binding domain"/>
    <property type="match status" value="1"/>
</dbReference>
<dbReference type="EMBL" id="AWUE01019204">
    <property type="protein sequence ID" value="OMO75521.1"/>
    <property type="molecule type" value="Genomic_DNA"/>
</dbReference>
<dbReference type="AlphaFoldDB" id="A0A1R3HZ82"/>
<keyword evidence="3" id="KW-1185">Reference proteome</keyword>